<dbReference type="Proteomes" id="UP000634136">
    <property type="component" value="Unassembled WGS sequence"/>
</dbReference>
<dbReference type="PANTHER" id="PTHR24282:SF130">
    <property type="entry name" value="CYTOCHROME P450 FAMILY PROTEIN"/>
    <property type="match status" value="1"/>
</dbReference>
<evidence type="ECO:0000313" key="13">
    <source>
        <dbReference type="EMBL" id="KAF7819943.1"/>
    </source>
</evidence>
<evidence type="ECO:0000256" key="8">
    <source>
        <dbReference type="ARBA" id="ARBA00023004"/>
    </source>
</evidence>
<dbReference type="InterPro" id="IPR036396">
    <property type="entry name" value="Cyt_P450_sf"/>
</dbReference>
<evidence type="ECO:0000256" key="12">
    <source>
        <dbReference type="RuleBase" id="RU000461"/>
    </source>
</evidence>
<keyword evidence="6" id="KW-1133">Transmembrane helix</keyword>
<keyword evidence="5 11" id="KW-0479">Metal-binding</keyword>
<keyword evidence="3 11" id="KW-0349">Heme</keyword>
<keyword evidence="9 12" id="KW-0503">Monooxygenase</keyword>
<dbReference type="PANTHER" id="PTHR24282">
    <property type="entry name" value="CYTOCHROME P450 FAMILY MEMBER"/>
    <property type="match status" value="1"/>
</dbReference>
<accession>A0A834TD08</accession>
<dbReference type="InterPro" id="IPR002401">
    <property type="entry name" value="Cyt_P450_E_grp-I"/>
</dbReference>
<dbReference type="SUPFAM" id="SSF48264">
    <property type="entry name" value="Cytochrome P450"/>
    <property type="match status" value="1"/>
</dbReference>
<evidence type="ECO:0000256" key="3">
    <source>
        <dbReference type="ARBA" id="ARBA00022617"/>
    </source>
</evidence>
<evidence type="ECO:0000256" key="5">
    <source>
        <dbReference type="ARBA" id="ARBA00022723"/>
    </source>
</evidence>
<protein>
    <submittedName>
        <fullName evidence="13">Cytochrome P450 714A1-like</fullName>
    </submittedName>
</protein>
<reference evidence="13" key="1">
    <citation type="submission" date="2020-09" db="EMBL/GenBank/DDBJ databases">
        <title>Genome-Enabled Discovery of Anthraquinone Biosynthesis in Senna tora.</title>
        <authorList>
            <person name="Kang S.-H."/>
            <person name="Pandey R.P."/>
            <person name="Lee C.-M."/>
            <person name="Sim J.-S."/>
            <person name="Jeong J.-T."/>
            <person name="Choi B.-S."/>
            <person name="Jung M."/>
            <person name="Ginzburg D."/>
            <person name="Zhao K."/>
            <person name="Won S.Y."/>
            <person name="Oh T.-J."/>
            <person name="Yu Y."/>
            <person name="Kim N.-H."/>
            <person name="Lee O.R."/>
            <person name="Lee T.-H."/>
            <person name="Bashyal P."/>
            <person name="Kim T.-S."/>
            <person name="Lee W.-H."/>
            <person name="Kawkins C."/>
            <person name="Kim C.-K."/>
            <person name="Kim J.S."/>
            <person name="Ahn B.O."/>
            <person name="Rhee S.Y."/>
            <person name="Sohng J.K."/>
        </authorList>
    </citation>
    <scope>NUCLEOTIDE SEQUENCE</scope>
    <source>
        <tissue evidence="13">Leaf</tissue>
    </source>
</reference>
<organism evidence="13 14">
    <name type="scientific">Senna tora</name>
    <dbReference type="NCBI Taxonomy" id="362788"/>
    <lineage>
        <taxon>Eukaryota</taxon>
        <taxon>Viridiplantae</taxon>
        <taxon>Streptophyta</taxon>
        <taxon>Embryophyta</taxon>
        <taxon>Tracheophyta</taxon>
        <taxon>Spermatophyta</taxon>
        <taxon>Magnoliopsida</taxon>
        <taxon>eudicotyledons</taxon>
        <taxon>Gunneridae</taxon>
        <taxon>Pentapetalae</taxon>
        <taxon>rosids</taxon>
        <taxon>fabids</taxon>
        <taxon>Fabales</taxon>
        <taxon>Fabaceae</taxon>
        <taxon>Caesalpinioideae</taxon>
        <taxon>Cassia clade</taxon>
        <taxon>Senna</taxon>
    </lineage>
</organism>
<gene>
    <name evidence="13" type="ORF">G2W53_025398</name>
</gene>
<dbReference type="GO" id="GO:0005506">
    <property type="term" value="F:iron ion binding"/>
    <property type="evidence" value="ECO:0007669"/>
    <property type="project" value="InterPro"/>
</dbReference>
<comment type="subcellular location">
    <subcellularLocation>
        <location evidence="1">Membrane</location>
        <topology evidence="1">Single-pass membrane protein</topology>
    </subcellularLocation>
</comment>
<dbReference type="Gene3D" id="1.10.630.10">
    <property type="entry name" value="Cytochrome P450"/>
    <property type="match status" value="1"/>
</dbReference>
<evidence type="ECO:0000256" key="6">
    <source>
        <dbReference type="ARBA" id="ARBA00022989"/>
    </source>
</evidence>
<evidence type="ECO:0000256" key="11">
    <source>
        <dbReference type="PIRSR" id="PIRSR602401-1"/>
    </source>
</evidence>
<dbReference type="PRINTS" id="PR00463">
    <property type="entry name" value="EP450I"/>
</dbReference>
<evidence type="ECO:0000256" key="1">
    <source>
        <dbReference type="ARBA" id="ARBA00004167"/>
    </source>
</evidence>
<dbReference type="AlphaFoldDB" id="A0A834TD08"/>
<proteinExistence type="inferred from homology"/>
<evidence type="ECO:0000256" key="9">
    <source>
        <dbReference type="ARBA" id="ARBA00023033"/>
    </source>
</evidence>
<evidence type="ECO:0000256" key="4">
    <source>
        <dbReference type="ARBA" id="ARBA00022692"/>
    </source>
</evidence>
<dbReference type="OrthoDB" id="1470350at2759"/>
<comment type="caution">
    <text evidence="13">The sequence shown here is derived from an EMBL/GenBank/DDBJ whole genome shotgun (WGS) entry which is preliminary data.</text>
</comment>
<sequence>MIVDICKNIYFAGSETTALLATWTLILLAKHPQWQQRVRSEIQETYSHMSLHCFRDMHKFPKLKSLTMVIQESLRLYGPAVTASREALEEMKVGELVVPKGVNMWFFIPSLHRDPQIWGEDACEFKPERFAGGVSEACKYPQAYIPFGFGSRICLGQNFAVIQAKIILSLMLSRFSFSVSPNYRHSPAYRMLLVPKFGAPLIVTNL</sequence>
<dbReference type="EMBL" id="JAAIUW010000008">
    <property type="protein sequence ID" value="KAF7819943.1"/>
    <property type="molecule type" value="Genomic_DNA"/>
</dbReference>
<dbReference type="InterPro" id="IPR001128">
    <property type="entry name" value="Cyt_P450"/>
</dbReference>
<keyword evidence="14" id="KW-1185">Reference proteome</keyword>
<dbReference type="InterPro" id="IPR017972">
    <property type="entry name" value="Cyt_P450_CS"/>
</dbReference>
<name>A0A834TD08_9FABA</name>
<keyword evidence="8 11" id="KW-0408">Iron</keyword>
<keyword evidence="4" id="KW-0812">Transmembrane</keyword>
<evidence type="ECO:0000313" key="14">
    <source>
        <dbReference type="Proteomes" id="UP000634136"/>
    </source>
</evidence>
<keyword evidence="10" id="KW-0472">Membrane</keyword>
<dbReference type="GO" id="GO:0004497">
    <property type="term" value="F:monooxygenase activity"/>
    <property type="evidence" value="ECO:0007669"/>
    <property type="project" value="UniProtKB-KW"/>
</dbReference>
<evidence type="ECO:0000256" key="2">
    <source>
        <dbReference type="ARBA" id="ARBA00010617"/>
    </source>
</evidence>
<feature type="binding site" description="axial binding residue" evidence="11">
    <location>
        <position position="154"/>
    </location>
    <ligand>
        <name>heme</name>
        <dbReference type="ChEBI" id="CHEBI:30413"/>
    </ligand>
    <ligandPart>
        <name>Fe</name>
        <dbReference type="ChEBI" id="CHEBI:18248"/>
    </ligandPart>
</feature>
<comment type="similarity">
    <text evidence="2 12">Belongs to the cytochrome P450 family.</text>
</comment>
<dbReference type="GO" id="GO:0016020">
    <property type="term" value="C:membrane"/>
    <property type="evidence" value="ECO:0007669"/>
    <property type="project" value="UniProtKB-SubCell"/>
</dbReference>
<comment type="cofactor">
    <cofactor evidence="11">
        <name>heme</name>
        <dbReference type="ChEBI" id="CHEBI:30413"/>
    </cofactor>
</comment>
<dbReference type="PRINTS" id="PR00385">
    <property type="entry name" value="P450"/>
</dbReference>
<evidence type="ECO:0000256" key="10">
    <source>
        <dbReference type="ARBA" id="ARBA00023136"/>
    </source>
</evidence>
<evidence type="ECO:0000256" key="7">
    <source>
        <dbReference type="ARBA" id="ARBA00023002"/>
    </source>
</evidence>
<dbReference type="Pfam" id="PF00067">
    <property type="entry name" value="p450"/>
    <property type="match status" value="1"/>
</dbReference>
<dbReference type="GO" id="GO:0020037">
    <property type="term" value="F:heme binding"/>
    <property type="evidence" value="ECO:0007669"/>
    <property type="project" value="InterPro"/>
</dbReference>
<dbReference type="GO" id="GO:0016705">
    <property type="term" value="F:oxidoreductase activity, acting on paired donors, with incorporation or reduction of molecular oxygen"/>
    <property type="evidence" value="ECO:0007669"/>
    <property type="project" value="InterPro"/>
</dbReference>
<dbReference type="PROSITE" id="PS00086">
    <property type="entry name" value="CYTOCHROME_P450"/>
    <property type="match status" value="1"/>
</dbReference>
<keyword evidence="7 12" id="KW-0560">Oxidoreductase</keyword>
<dbReference type="InterPro" id="IPR050665">
    <property type="entry name" value="Cytochrome_P450_Monooxygen"/>
</dbReference>